<dbReference type="FunFam" id="1.10.10.10:FF:000322">
    <property type="entry name" value="Probable disease resistance protein At1g63360"/>
    <property type="match status" value="1"/>
</dbReference>
<dbReference type="Gramene" id="TraesJAG6D03G03662190.1">
    <property type="protein sequence ID" value="TraesJAG6D03G03662190.1"/>
    <property type="gene ID" value="TraesJAG6D03G03662190"/>
</dbReference>
<dbReference type="GO" id="GO:0043531">
    <property type="term" value="F:ADP binding"/>
    <property type="evidence" value="ECO:0007669"/>
    <property type="project" value="InterPro"/>
</dbReference>
<dbReference type="PaxDb" id="4565-Traes_6DS_CA5B2D6BC.2"/>
<dbReference type="InterPro" id="IPR032675">
    <property type="entry name" value="LRR_dom_sf"/>
</dbReference>
<evidence type="ECO:0000256" key="4">
    <source>
        <dbReference type="ARBA" id="ARBA00022741"/>
    </source>
</evidence>
<evidence type="ECO:0000313" key="12">
    <source>
        <dbReference type="EnsemblPlants" id="TraesCS6D02G110100.2"/>
    </source>
</evidence>
<dbReference type="InterPro" id="IPR055414">
    <property type="entry name" value="LRR_R13L4/SHOC2-like"/>
</dbReference>
<dbReference type="Pfam" id="PF18052">
    <property type="entry name" value="Rx_N"/>
    <property type="match status" value="1"/>
</dbReference>
<dbReference type="PANTHER" id="PTHR23155">
    <property type="entry name" value="DISEASE RESISTANCE PROTEIN RP"/>
    <property type="match status" value="1"/>
</dbReference>
<feature type="domain" description="NB-ARC" evidence="8">
    <location>
        <begin position="175"/>
        <end position="341"/>
    </location>
</feature>
<evidence type="ECO:0000259" key="11">
    <source>
        <dbReference type="Pfam" id="PF23598"/>
    </source>
</evidence>
<reference evidence="12" key="1">
    <citation type="submission" date="2018-08" db="EMBL/GenBank/DDBJ databases">
        <authorList>
            <person name="Rossello M."/>
        </authorList>
    </citation>
    <scope>NUCLEOTIDE SEQUENCE [LARGE SCALE GENOMIC DNA]</scope>
    <source>
        <strain evidence="12">cv. Chinese Spring</strain>
    </source>
</reference>
<dbReference type="GO" id="GO:0009626">
    <property type="term" value="P:plant-type hypersensitive response"/>
    <property type="evidence" value="ECO:0007669"/>
    <property type="project" value="UniProtKB-ARBA"/>
</dbReference>
<dbReference type="SUPFAM" id="SSF52540">
    <property type="entry name" value="P-loop containing nucleoside triphosphate hydrolases"/>
    <property type="match status" value="1"/>
</dbReference>
<dbReference type="InterPro" id="IPR042197">
    <property type="entry name" value="Apaf_helical"/>
</dbReference>
<feature type="coiled-coil region" evidence="7">
    <location>
        <begin position="101"/>
        <end position="141"/>
    </location>
</feature>
<dbReference type="GO" id="GO:0002758">
    <property type="term" value="P:innate immune response-activating signaling pathway"/>
    <property type="evidence" value="ECO:0007669"/>
    <property type="project" value="UniProtKB-ARBA"/>
</dbReference>
<keyword evidence="2" id="KW-0433">Leucine-rich repeat</keyword>
<dbReference type="Gramene" id="TraesCS6D02G110100.2">
    <property type="protein sequence ID" value="TraesCS6D02G110100.2"/>
    <property type="gene ID" value="TraesCS6D02G110100"/>
</dbReference>
<dbReference type="CDD" id="cd14798">
    <property type="entry name" value="RX-CC_like"/>
    <property type="match status" value="1"/>
</dbReference>
<evidence type="ECO:0000259" key="9">
    <source>
        <dbReference type="Pfam" id="PF18052"/>
    </source>
</evidence>
<dbReference type="InterPro" id="IPR041118">
    <property type="entry name" value="Rx_N"/>
</dbReference>
<protein>
    <submittedName>
        <fullName evidence="12">Uncharacterized protein</fullName>
    </submittedName>
</protein>
<dbReference type="Gene3D" id="3.40.50.300">
    <property type="entry name" value="P-loop containing nucleotide triphosphate hydrolases"/>
    <property type="match status" value="1"/>
</dbReference>
<evidence type="ECO:0000256" key="3">
    <source>
        <dbReference type="ARBA" id="ARBA00022737"/>
    </source>
</evidence>
<evidence type="ECO:0000259" key="8">
    <source>
        <dbReference type="Pfam" id="PF00931"/>
    </source>
</evidence>
<dbReference type="PRINTS" id="PR00364">
    <property type="entry name" value="DISEASERSIST"/>
</dbReference>
<organism evidence="12">
    <name type="scientific">Triticum aestivum</name>
    <name type="common">Wheat</name>
    <dbReference type="NCBI Taxonomy" id="4565"/>
    <lineage>
        <taxon>Eukaryota</taxon>
        <taxon>Viridiplantae</taxon>
        <taxon>Streptophyta</taxon>
        <taxon>Embryophyta</taxon>
        <taxon>Tracheophyta</taxon>
        <taxon>Spermatophyta</taxon>
        <taxon>Magnoliopsida</taxon>
        <taxon>Liliopsida</taxon>
        <taxon>Poales</taxon>
        <taxon>Poaceae</taxon>
        <taxon>BOP clade</taxon>
        <taxon>Pooideae</taxon>
        <taxon>Triticodae</taxon>
        <taxon>Triticeae</taxon>
        <taxon>Triticinae</taxon>
        <taxon>Triticum</taxon>
    </lineage>
</organism>
<accession>A0A3B6QED8</accession>
<keyword evidence="4" id="KW-0547">Nucleotide-binding</keyword>
<evidence type="ECO:0000256" key="1">
    <source>
        <dbReference type="ARBA" id="ARBA00008894"/>
    </source>
</evidence>
<dbReference type="Gene3D" id="3.80.10.10">
    <property type="entry name" value="Ribonuclease Inhibitor"/>
    <property type="match status" value="1"/>
</dbReference>
<evidence type="ECO:0000256" key="7">
    <source>
        <dbReference type="SAM" id="Coils"/>
    </source>
</evidence>
<gene>
    <name evidence="12" type="primary">LOC123143814</name>
</gene>
<dbReference type="Gene3D" id="1.10.8.430">
    <property type="entry name" value="Helical domain of apoptotic protease-activating factors"/>
    <property type="match status" value="1"/>
</dbReference>
<feature type="domain" description="Disease resistance protein winged helix" evidence="10">
    <location>
        <begin position="428"/>
        <end position="498"/>
    </location>
</feature>
<dbReference type="Gene3D" id="1.20.5.4130">
    <property type="match status" value="1"/>
</dbReference>
<dbReference type="FunFam" id="3.40.50.300:FF:001091">
    <property type="entry name" value="Probable disease resistance protein At1g61300"/>
    <property type="match status" value="1"/>
</dbReference>
<dbReference type="InterPro" id="IPR058922">
    <property type="entry name" value="WHD_DRP"/>
</dbReference>
<evidence type="ECO:0000256" key="6">
    <source>
        <dbReference type="ARBA" id="ARBA00023054"/>
    </source>
</evidence>
<dbReference type="OrthoDB" id="644366at2759"/>
<dbReference type="InterPro" id="IPR002182">
    <property type="entry name" value="NB-ARC"/>
</dbReference>
<keyword evidence="13" id="KW-1185">Reference proteome</keyword>
<dbReference type="SUPFAM" id="SSF52058">
    <property type="entry name" value="L domain-like"/>
    <property type="match status" value="1"/>
</dbReference>
<feature type="domain" description="Disease resistance R13L4/SHOC-2-like LRR" evidence="11">
    <location>
        <begin position="550"/>
        <end position="900"/>
    </location>
</feature>
<dbReference type="SMR" id="A0A3B6QED8"/>
<keyword evidence="3" id="KW-0677">Repeat</keyword>
<dbReference type="PANTHER" id="PTHR23155:SF906">
    <property type="entry name" value="OS08G0205100 PROTEIN"/>
    <property type="match status" value="1"/>
</dbReference>
<feature type="domain" description="Disease resistance N-terminal" evidence="9">
    <location>
        <begin position="13"/>
        <end position="98"/>
    </location>
</feature>
<evidence type="ECO:0000259" key="10">
    <source>
        <dbReference type="Pfam" id="PF23559"/>
    </source>
</evidence>
<dbReference type="Pfam" id="PF23598">
    <property type="entry name" value="LRR_14"/>
    <property type="match status" value="1"/>
</dbReference>
<dbReference type="GO" id="GO:0042742">
    <property type="term" value="P:defense response to bacterium"/>
    <property type="evidence" value="ECO:0007669"/>
    <property type="project" value="UniProtKB-ARBA"/>
</dbReference>
<dbReference type="Gene3D" id="1.10.10.10">
    <property type="entry name" value="Winged helix-like DNA-binding domain superfamily/Winged helix DNA-binding domain"/>
    <property type="match status" value="1"/>
</dbReference>
<dbReference type="InterPro" id="IPR038005">
    <property type="entry name" value="RX-like_CC"/>
</dbReference>
<name>A0A3B6QED8_WHEAT</name>
<evidence type="ECO:0000256" key="5">
    <source>
        <dbReference type="ARBA" id="ARBA00022821"/>
    </source>
</evidence>
<dbReference type="Pfam" id="PF00931">
    <property type="entry name" value="NB-ARC"/>
    <property type="match status" value="1"/>
</dbReference>
<comment type="similarity">
    <text evidence="1">Belongs to the disease resistance NB-LRR family.</text>
</comment>
<dbReference type="AlphaFoldDB" id="A0A3B6QED8"/>
<dbReference type="InterPro" id="IPR036388">
    <property type="entry name" value="WH-like_DNA-bd_sf"/>
</dbReference>
<sequence length="939" mass="105586">MTSSPTVSATMGVMNPLLGKLATLMGDEYRKLKGVRKQASFLMRELGAMKAALEKLEVMEVLDPLAKNWRDHVREMSYDMENCIDDFMRQFGGADAKAGLIKKTAQRLKTLRERHRIAEQMEELKALALEANERRMRYKIDNCVDSSSGVVPVDPPISAIYKEAAGLVGIDGPREELVSWLIDTEKQLKVVSVVGFGGLGKTTLAKQVYNKIGGQFERKAFVSVSQRPDMTSLLCGLQLKLGMEESSHIREVQDIIDRLREHLTHKRYLIVVDDLWDQSAWNIISCAFPEDGNGSRVIVTTRLGDVAFHACLHDRECIYQMNPLQEQDSRSLFYNRVFGSEDSCPQQFKEVSAEILKKCGGLPLAIITIASLLASRQARSRSEWESIRDSLSSKFATKPTLEEMRSILNLSYMHLPLYLRACFLYLGMYPEDRKISKVDLVRQWVAEGFVSNLHGSNLEDAAKSYFHELINRGMIQPEDTICGEVLSCSIHDMMLDLILSKCGEDNFIRVAYDYKDMAQWDGCNYRVRRLSLKLSAGSATSGTIATSLTQIRSFAWFGESKYTPPLSEFKYLRVLLFEFPDYREMVVDLTAAGQLFQLRYLKVSAASGSIELPTEIHGLVHLETIDIDCRTAQNIPSDIVMLHRLSHLILPRDTGLPNGIGNMKSLRTLRCYCMGKSSLDDIEGLGELTNLRELTLTKSYKFDMVKAGVEALVSSIGKLCDLKFLYLACNLEHYVDLLDSISDPPLRMENLRLGGWPFYKVPKWIGDLHCLHRLSLCVERLRTDGVHVLGQLPSLMYLSLKVLCIPQDNAVIICTGSFPVLECLALRSRDDDATACMGFEAGAMPKLRRLVLGVHDRWGGGSAMPVGMVQLLSLEQIHVDNMSSIHDDHDVESAFRNAAQQGAWTIGLKHWRTRAARNWSSATATSLNRFFSGCCYPSR</sequence>
<dbReference type="Proteomes" id="UP000019116">
    <property type="component" value="Chromosome 6D"/>
</dbReference>
<keyword evidence="5" id="KW-0611">Plant defense</keyword>
<keyword evidence="6 7" id="KW-0175">Coiled coil</keyword>
<dbReference type="Pfam" id="PF23559">
    <property type="entry name" value="WHD_DRP"/>
    <property type="match status" value="1"/>
</dbReference>
<dbReference type="InterPro" id="IPR044974">
    <property type="entry name" value="Disease_R_plants"/>
</dbReference>
<reference evidence="12" key="2">
    <citation type="submission" date="2018-10" db="UniProtKB">
        <authorList>
            <consortium name="EnsemblPlants"/>
        </authorList>
    </citation>
    <scope>IDENTIFICATION</scope>
</reference>
<dbReference type="STRING" id="4565.A0A3B6QED8"/>
<proteinExistence type="inferred from homology"/>
<dbReference type="EnsemblPlants" id="TraesCS6D02G110100.2">
    <property type="protein sequence ID" value="TraesCS6D02G110100.2"/>
    <property type="gene ID" value="TraesCS6D02G110100"/>
</dbReference>
<evidence type="ECO:0000256" key="2">
    <source>
        <dbReference type="ARBA" id="ARBA00022614"/>
    </source>
</evidence>
<evidence type="ECO:0000313" key="13">
    <source>
        <dbReference type="Proteomes" id="UP000019116"/>
    </source>
</evidence>
<dbReference type="InterPro" id="IPR027417">
    <property type="entry name" value="P-loop_NTPase"/>
</dbReference>